<proteinExistence type="predicted"/>
<accession>A0A182UA69</accession>
<feature type="compositionally biased region" description="Low complexity" evidence="1">
    <location>
        <begin position="32"/>
        <end position="101"/>
    </location>
</feature>
<dbReference type="InterPro" id="IPR037448">
    <property type="entry name" value="Zig-8"/>
</dbReference>
<feature type="compositionally biased region" description="Polar residues" evidence="1">
    <location>
        <begin position="11"/>
        <end position="31"/>
    </location>
</feature>
<reference evidence="2" key="2">
    <citation type="submission" date="2020-05" db="UniProtKB">
        <authorList>
            <consortium name="EnsemblMetazoa"/>
        </authorList>
    </citation>
    <scope>IDENTIFICATION</scope>
    <source>
        <strain evidence="2">CM1001059</strain>
    </source>
</reference>
<dbReference type="PANTHER" id="PTHR23279">
    <property type="entry name" value="DEFECTIVE PROBOSCIS EXTENSION RESPONSE DPR -RELATED"/>
    <property type="match status" value="1"/>
</dbReference>
<dbReference type="STRING" id="34690.A0A182UA69"/>
<sequence>NAAQRDAIPKQQHTASTKDSSSQAGQPGNLLTGSSSSSSGSGSSSSSSSSISSSSSVSSSTSTSSAGSSGSSSSSSSSSISTTSSSSSSGSAATVGASSSSRPTNVETTAQPTEQSRVGPYFDVAASKNVTALLGKTAYLNCRVKNLGNKTFGFGAKRSAWLVAERPERM</sequence>
<dbReference type="GO" id="GO:0050808">
    <property type="term" value="P:synapse organization"/>
    <property type="evidence" value="ECO:0007669"/>
    <property type="project" value="TreeGrafter"/>
</dbReference>
<evidence type="ECO:0000313" key="2">
    <source>
        <dbReference type="EnsemblMetazoa" id="AMEC016722-PA"/>
    </source>
</evidence>
<reference evidence="3" key="1">
    <citation type="submission" date="2014-01" db="EMBL/GenBank/DDBJ databases">
        <title>The Genome Sequence of Anopheles melas CM1001059_A (V2).</title>
        <authorList>
            <consortium name="The Broad Institute Genomics Platform"/>
            <person name="Neafsey D.E."/>
            <person name="Besansky N."/>
            <person name="Howell P."/>
            <person name="Walton C."/>
            <person name="Young S.K."/>
            <person name="Zeng Q."/>
            <person name="Gargeya S."/>
            <person name="Fitzgerald M."/>
            <person name="Haas B."/>
            <person name="Abouelleil A."/>
            <person name="Allen A.W."/>
            <person name="Alvarado L."/>
            <person name="Arachchi H.M."/>
            <person name="Berlin A.M."/>
            <person name="Chapman S.B."/>
            <person name="Gainer-Dewar J."/>
            <person name="Goldberg J."/>
            <person name="Griggs A."/>
            <person name="Gujja S."/>
            <person name="Hansen M."/>
            <person name="Howarth C."/>
            <person name="Imamovic A."/>
            <person name="Ireland A."/>
            <person name="Larimer J."/>
            <person name="McCowan C."/>
            <person name="Murphy C."/>
            <person name="Pearson M."/>
            <person name="Poon T.W."/>
            <person name="Priest M."/>
            <person name="Roberts A."/>
            <person name="Saif S."/>
            <person name="Shea T."/>
            <person name="Sisk P."/>
            <person name="Sykes S."/>
            <person name="Wortman J."/>
            <person name="Nusbaum C."/>
            <person name="Birren B."/>
        </authorList>
    </citation>
    <scope>NUCLEOTIDE SEQUENCE [LARGE SCALE GENOMIC DNA]</scope>
    <source>
        <strain evidence="3">CM1001059</strain>
    </source>
</reference>
<keyword evidence="3" id="KW-1185">Reference proteome</keyword>
<dbReference type="Proteomes" id="UP000075902">
    <property type="component" value="Unassembled WGS sequence"/>
</dbReference>
<name>A0A182UA69_9DIPT</name>
<dbReference type="PANTHER" id="PTHR23279:SF36">
    <property type="entry name" value="DEFECTIVE PROBOSCIS EXTENSION RESPONSE 9, ISOFORM A"/>
    <property type="match status" value="1"/>
</dbReference>
<feature type="compositionally biased region" description="Polar residues" evidence="1">
    <location>
        <begin position="102"/>
        <end position="116"/>
    </location>
</feature>
<dbReference type="EnsemblMetazoa" id="AMEC016722-RA">
    <property type="protein sequence ID" value="AMEC016722-PA"/>
    <property type="gene ID" value="AMEC016722"/>
</dbReference>
<evidence type="ECO:0008006" key="4">
    <source>
        <dbReference type="Google" id="ProtNLM"/>
    </source>
</evidence>
<dbReference type="VEuPathDB" id="VectorBase:AMEC016722"/>
<feature type="region of interest" description="Disordered" evidence="1">
    <location>
        <begin position="1"/>
        <end position="120"/>
    </location>
</feature>
<dbReference type="InterPro" id="IPR013783">
    <property type="entry name" value="Ig-like_fold"/>
</dbReference>
<dbReference type="GO" id="GO:0032589">
    <property type="term" value="C:neuron projection membrane"/>
    <property type="evidence" value="ECO:0007669"/>
    <property type="project" value="TreeGrafter"/>
</dbReference>
<protein>
    <recommendedName>
        <fullName evidence="4">Ig-like domain-containing protein</fullName>
    </recommendedName>
</protein>
<dbReference type="AlphaFoldDB" id="A0A182UA69"/>
<evidence type="ECO:0000256" key="1">
    <source>
        <dbReference type="SAM" id="MobiDB-lite"/>
    </source>
</evidence>
<organism evidence="2 3">
    <name type="scientific">Anopheles melas</name>
    <dbReference type="NCBI Taxonomy" id="34690"/>
    <lineage>
        <taxon>Eukaryota</taxon>
        <taxon>Metazoa</taxon>
        <taxon>Ecdysozoa</taxon>
        <taxon>Arthropoda</taxon>
        <taxon>Hexapoda</taxon>
        <taxon>Insecta</taxon>
        <taxon>Pterygota</taxon>
        <taxon>Neoptera</taxon>
        <taxon>Endopterygota</taxon>
        <taxon>Diptera</taxon>
        <taxon>Nematocera</taxon>
        <taxon>Culicoidea</taxon>
        <taxon>Culicidae</taxon>
        <taxon>Anophelinae</taxon>
        <taxon>Anopheles</taxon>
    </lineage>
</organism>
<evidence type="ECO:0000313" key="3">
    <source>
        <dbReference type="Proteomes" id="UP000075902"/>
    </source>
</evidence>
<dbReference type="Gene3D" id="2.60.40.10">
    <property type="entry name" value="Immunoglobulins"/>
    <property type="match status" value="1"/>
</dbReference>